<evidence type="ECO:0000313" key="1">
    <source>
        <dbReference type="EMBL" id="TVU33906.1"/>
    </source>
</evidence>
<accession>A0A5J9VD53</accession>
<dbReference type="Gramene" id="TVU33906">
    <property type="protein sequence ID" value="TVU33906"/>
    <property type="gene ID" value="EJB05_15721"/>
</dbReference>
<name>A0A5J9VD53_9POAL</name>
<dbReference type="AlphaFoldDB" id="A0A5J9VD53"/>
<organism evidence="1 2">
    <name type="scientific">Eragrostis curvula</name>
    <name type="common">weeping love grass</name>
    <dbReference type="NCBI Taxonomy" id="38414"/>
    <lineage>
        <taxon>Eukaryota</taxon>
        <taxon>Viridiplantae</taxon>
        <taxon>Streptophyta</taxon>
        <taxon>Embryophyta</taxon>
        <taxon>Tracheophyta</taxon>
        <taxon>Spermatophyta</taxon>
        <taxon>Magnoliopsida</taxon>
        <taxon>Liliopsida</taxon>
        <taxon>Poales</taxon>
        <taxon>Poaceae</taxon>
        <taxon>PACMAD clade</taxon>
        <taxon>Chloridoideae</taxon>
        <taxon>Eragrostideae</taxon>
        <taxon>Eragrostidinae</taxon>
        <taxon>Eragrostis</taxon>
    </lineage>
</organism>
<evidence type="ECO:0000313" key="2">
    <source>
        <dbReference type="Proteomes" id="UP000324897"/>
    </source>
</evidence>
<gene>
    <name evidence="1" type="ORF">EJB05_15721</name>
</gene>
<proteinExistence type="predicted"/>
<comment type="caution">
    <text evidence="1">The sequence shown here is derived from an EMBL/GenBank/DDBJ whole genome shotgun (WGS) entry which is preliminary data.</text>
</comment>
<reference evidence="1 2" key="1">
    <citation type="journal article" date="2019" name="Sci. Rep.">
        <title>A high-quality genome of Eragrostis curvula grass provides insights into Poaceae evolution and supports new strategies to enhance forage quality.</title>
        <authorList>
            <person name="Carballo J."/>
            <person name="Santos B.A.C.M."/>
            <person name="Zappacosta D."/>
            <person name="Garbus I."/>
            <person name="Selva J.P."/>
            <person name="Gallo C.A."/>
            <person name="Diaz A."/>
            <person name="Albertini E."/>
            <person name="Caccamo M."/>
            <person name="Echenique V."/>
        </authorList>
    </citation>
    <scope>NUCLEOTIDE SEQUENCE [LARGE SCALE GENOMIC DNA]</scope>
    <source>
        <strain evidence="2">cv. Victoria</strain>
        <tissue evidence="1">Leaf</tissue>
    </source>
</reference>
<protein>
    <submittedName>
        <fullName evidence="1">Uncharacterized protein</fullName>
    </submittedName>
</protein>
<dbReference type="Proteomes" id="UP000324897">
    <property type="component" value="Unassembled WGS sequence"/>
</dbReference>
<feature type="non-terminal residue" evidence="1">
    <location>
        <position position="1"/>
    </location>
</feature>
<sequence>MKLGSQTGRGGFSKALKEQRYKYMLVWVASLAVMQNLYLSDKEQLWIAQLHEEKEAPLLQPQAAKPAMARAL</sequence>
<dbReference type="EMBL" id="RWGY01000009">
    <property type="protein sequence ID" value="TVU33906.1"/>
    <property type="molecule type" value="Genomic_DNA"/>
</dbReference>
<keyword evidence="2" id="KW-1185">Reference proteome</keyword>